<evidence type="ECO:0000313" key="1">
    <source>
        <dbReference type="EMBL" id="MYM67694.1"/>
    </source>
</evidence>
<evidence type="ECO:0000313" key="2">
    <source>
        <dbReference type="Proteomes" id="UP000450012"/>
    </source>
</evidence>
<dbReference type="EMBL" id="WWCK01000004">
    <property type="protein sequence ID" value="MYM67694.1"/>
    <property type="molecule type" value="Genomic_DNA"/>
</dbReference>
<accession>A0A7X4GS87</accession>
<name>A0A7X4GS87_9BURK</name>
<protein>
    <submittedName>
        <fullName evidence="1">Uncharacterized protein</fullName>
    </submittedName>
</protein>
<gene>
    <name evidence="1" type="ORF">GTP45_12730</name>
</gene>
<proteinExistence type="predicted"/>
<reference evidence="1 2" key="1">
    <citation type="submission" date="2019-12" db="EMBL/GenBank/DDBJ databases">
        <title>Novel species isolated from a subtropical stream in China.</title>
        <authorList>
            <person name="Lu H."/>
        </authorList>
    </citation>
    <scope>NUCLEOTIDE SEQUENCE [LARGE SCALE GENOMIC DNA]</scope>
    <source>
        <strain evidence="1 2">FT55W</strain>
    </source>
</reference>
<dbReference type="Proteomes" id="UP000450012">
    <property type="component" value="Unassembled WGS sequence"/>
</dbReference>
<sequence>MLRLWPEQVTLGVFPNACWLQRGRQTEIAATDVVRPAADAALFDVVDTLLAQRGALFRRGASVDVLVSDAVGATMALPWQDSLGSTTLVRAYARMLLESEGRLDNAAWTVDGGFRHFGGSGLGVALPDDWITQLQQVLGKHGLRLRSALPVSAAAYWQFDRMHRRHQNVLLLDEGSRVTALLYRAKRLYALDVQPLLNDAGENAERLCRRLRALYGEVFDIWIWSLGDGTALAKMVARCLPNAKVNSLALGHWRRN</sequence>
<dbReference type="AlphaFoldDB" id="A0A7X4GS87"/>
<keyword evidence="2" id="KW-1185">Reference proteome</keyword>
<comment type="caution">
    <text evidence="1">The sequence shown here is derived from an EMBL/GenBank/DDBJ whole genome shotgun (WGS) entry which is preliminary data.</text>
</comment>
<dbReference type="RefSeq" id="WP_161014270.1">
    <property type="nucleotide sequence ID" value="NZ_WWCK01000004.1"/>
</dbReference>
<organism evidence="1 2">
    <name type="scientific">Duganella rivi</name>
    <dbReference type="NCBI Taxonomy" id="2666083"/>
    <lineage>
        <taxon>Bacteria</taxon>
        <taxon>Pseudomonadati</taxon>
        <taxon>Pseudomonadota</taxon>
        <taxon>Betaproteobacteria</taxon>
        <taxon>Burkholderiales</taxon>
        <taxon>Oxalobacteraceae</taxon>
        <taxon>Telluria group</taxon>
        <taxon>Duganella</taxon>
    </lineage>
</organism>